<proteinExistence type="predicted"/>
<gene>
    <name evidence="4" type="ORF">I4J89_15815</name>
</gene>
<organism evidence="4 5">
    <name type="scientific">Actinoplanes aureus</name>
    <dbReference type="NCBI Taxonomy" id="2792083"/>
    <lineage>
        <taxon>Bacteria</taxon>
        <taxon>Bacillati</taxon>
        <taxon>Actinomycetota</taxon>
        <taxon>Actinomycetes</taxon>
        <taxon>Micromonosporales</taxon>
        <taxon>Micromonosporaceae</taxon>
        <taxon>Actinoplanes</taxon>
    </lineage>
</organism>
<dbReference type="GO" id="GO:0032259">
    <property type="term" value="P:methylation"/>
    <property type="evidence" value="ECO:0007669"/>
    <property type="project" value="UniProtKB-KW"/>
</dbReference>
<evidence type="ECO:0000256" key="1">
    <source>
        <dbReference type="ARBA" id="ARBA00022679"/>
    </source>
</evidence>
<dbReference type="Pfam" id="PF13649">
    <property type="entry name" value="Methyltransf_25"/>
    <property type="match status" value="1"/>
</dbReference>
<feature type="region of interest" description="Disordered" evidence="2">
    <location>
        <begin position="1"/>
        <end position="23"/>
    </location>
</feature>
<accession>A0A931FZF1</accession>
<keyword evidence="4" id="KW-0489">Methyltransferase</keyword>
<evidence type="ECO:0000259" key="3">
    <source>
        <dbReference type="Pfam" id="PF13649"/>
    </source>
</evidence>
<name>A0A931FZF1_9ACTN</name>
<reference evidence="4" key="1">
    <citation type="submission" date="2020-11" db="EMBL/GenBank/DDBJ databases">
        <title>Isolation and identification of active actinomycetes.</title>
        <authorList>
            <person name="Sun X."/>
        </authorList>
    </citation>
    <scope>NUCLEOTIDE SEQUENCE</scope>
    <source>
        <strain evidence="4">NEAU-A11</strain>
    </source>
</reference>
<comment type="caution">
    <text evidence="4">The sequence shown here is derived from an EMBL/GenBank/DDBJ whole genome shotgun (WGS) entry which is preliminary data.</text>
</comment>
<dbReference type="GO" id="GO:0008168">
    <property type="term" value="F:methyltransferase activity"/>
    <property type="evidence" value="ECO:0007669"/>
    <property type="project" value="UniProtKB-KW"/>
</dbReference>
<evidence type="ECO:0000313" key="5">
    <source>
        <dbReference type="Proteomes" id="UP000598146"/>
    </source>
</evidence>
<dbReference type="AlphaFoldDB" id="A0A931FZF1"/>
<dbReference type="PANTHER" id="PTHR43861">
    <property type="entry name" value="TRANS-ACONITATE 2-METHYLTRANSFERASE-RELATED"/>
    <property type="match status" value="1"/>
</dbReference>
<dbReference type="RefSeq" id="WP_196414705.1">
    <property type="nucleotide sequence ID" value="NZ_JADQTO010000006.1"/>
</dbReference>
<keyword evidence="1" id="KW-0808">Transferase</keyword>
<dbReference type="InterPro" id="IPR041698">
    <property type="entry name" value="Methyltransf_25"/>
</dbReference>
<evidence type="ECO:0000256" key="2">
    <source>
        <dbReference type="SAM" id="MobiDB-lite"/>
    </source>
</evidence>
<dbReference type="SUPFAM" id="SSF53335">
    <property type="entry name" value="S-adenosyl-L-methionine-dependent methyltransferases"/>
    <property type="match status" value="1"/>
</dbReference>
<keyword evidence="5" id="KW-1185">Reference proteome</keyword>
<dbReference type="EMBL" id="JADQTO010000006">
    <property type="protein sequence ID" value="MBG0562921.1"/>
    <property type="molecule type" value="Genomic_DNA"/>
</dbReference>
<dbReference type="CDD" id="cd02440">
    <property type="entry name" value="AdoMet_MTases"/>
    <property type="match status" value="1"/>
</dbReference>
<feature type="domain" description="Methyltransferase" evidence="3">
    <location>
        <begin position="56"/>
        <end position="152"/>
    </location>
</feature>
<sequence>MASEHAPHHHPGHGHGHDGDHDMTEMLDLDAEVASAEIDALTARIAELATTVVRDIIDVGSGTGTGSFALLRRFPEATVTAVDTSEDLQRHLAAAAGRHGLAGRIRPVRADLDAGWPGLGPADLVWASSSMHHMTDPDRVLRDVRAALRPGGLLVLVEMERMPNFLPAGFGDGLEDRLHAAHAEARAEHLPHIGSDWTARLKAAGFTVHDQHVLTVERVAPLPHEAVRYAEATLRRFRHSLADRLSAGDQATLDGLLHGGLAGRDDLTVISNRDVWIAGA</sequence>
<dbReference type="InterPro" id="IPR029063">
    <property type="entry name" value="SAM-dependent_MTases_sf"/>
</dbReference>
<protein>
    <submittedName>
        <fullName evidence="4">Class I SAM-dependent methyltransferase</fullName>
    </submittedName>
</protein>
<evidence type="ECO:0000313" key="4">
    <source>
        <dbReference type="EMBL" id="MBG0562921.1"/>
    </source>
</evidence>
<dbReference type="Proteomes" id="UP000598146">
    <property type="component" value="Unassembled WGS sequence"/>
</dbReference>
<dbReference type="Gene3D" id="3.40.50.150">
    <property type="entry name" value="Vaccinia Virus protein VP39"/>
    <property type="match status" value="1"/>
</dbReference>